<protein>
    <recommendedName>
        <fullName evidence="5">Ribosomal eL28/Mak16 domain-containing protein</fullName>
    </recommendedName>
</protein>
<dbReference type="InterPro" id="IPR029004">
    <property type="entry name" value="Ribosomal_eL28/Mak16"/>
</dbReference>
<reference evidence="6" key="2">
    <citation type="submission" date="2021-12" db="EMBL/GenBank/DDBJ databases">
        <title>Black yeast isolated from Biological Soil Crust.</title>
        <authorList>
            <person name="Kurbessoian T."/>
        </authorList>
    </citation>
    <scope>NUCLEOTIDE SEQUENCE</scope>
    <source>
        <strain evidence="6">CCFEE 5208</strain>
    </source>
</reference>
<dbReference type="PANTHER" id="PTHR10544">
    <property type="entry name" value="60S RIBOSOMAL PROTEIN L28"/>
    <property type="match status" value="1"/>
</dbReference>
<dbReference type="AlphaFoldDB" id="A0A4U0U6Z3"/>
<dbReference type="Pfam" id="PF01778">
    <property type="entry name" value="Ribosomal_L28e"/>
    <property type="match status" value="1"/>
</dbReference>
<keyword evidence="10" id="KW-1185">Reference proteome</keyword>
<sequence length="161" mass="17630">MATEVVSNISSDLIWECTRQQNAFLVKRKQAGGVQFSRDPLNLVNKHSRKYAGYCNDQAIGIQPDSNTVELKTKLASRTSKPASMYQTASFSASTPSRKLYKSVVGSTAKKGYRSDLRAEAVARASAVKRSQREVKERKQVTKLRGAKARKAAEAEAASSS</sequence>
<dbReference type="Gene3D" id="3.30.390.110">
    <property type="match status" value="1"/>
</dbReference>
<dbReference type="GO" id="GO:0005840">
    <property type="term" value="C:ribosome"/>
    <property type="evidence" value="ECO:0007669"/>
    <property type="project" value="UniProtKB-KW"/>
</dbReference>
<dbReference type="STRING" id="329885.A0A4U0U6Z3"/>
<accession>A0A4U0U6Z3</accession>
<dbReference type="GO" id="GO:0006412">
    <property type="term" value="P:translation"/>
    <property type="evidence" value="ECO:0007669"/>
    <property type="project" value="InterPro"/>
</dbReference>
<keyword evidence="3" id="KW-0687">Ribonucleoprotein</keyword>
<dbReference type="EMBL" id="NAJP01000105">
    <property type="protein sequence ID" value="TKA29975.1"/>
    <property type="molecule type" value="Genomic_DNA"/>
</dbReference>
<evidence type="ECO:0000313" key="8">
    <source>
        <dbReference type="EMBL" id="TKA29975.1"/>
    </source>
</evidence>
<dbReference type="InterPro" id="IPR002672">
    <property type="entry name" value="Ribosomal_eL28"/>
</dbReference>
<dbReference type="Proteomes" id="UP001175353">
    <property type="component" value="Unassembled WGS sequence"/>
</dbReference>
<evidence type="ECO:0000313" key="10">
    <source>
        <dbReference type="Proteomes" id="UP001175353"/>
    </source>
</evidence>
<keyword evidence="2" id="KW-0689">Ribosomal protein</keyword>
<evidence type="ECO:0000313" key="7">
    <source>
        <dbReference type="EMBL" id="KAK0969618.1"/>
    </source>
</evidence>
<evidence type="ECO:0000256" key="2">
    <source>
        <dbReference type="ARBA" id="ARBA00022980"/>
    </source>
</evidence>
<feature type="compositionally biased region" description="Basic residues" evidence="4">
    <location>
        <begin position="141"/>
        <end position="150"/>
    </location>
</feature>
<evidence type="ECO:0000256" key="3">
    <source>
        <dbReference type="ARBA" id="ARBA00023274"/>
    </source>
</evidence>
<evidence type="ECO:0000256" key="4">
    <source>
        <dbReference type="SAM" id="MobiDB-lite"/>
    </source>
</evidence>
<dbReference type="Proteomes" id="UP001168146">
    <property type="component" value="Unassembled WGS sequence"/>
</dbReference>
<feature type="region of interest" description="Disordered" evidence="4">
    <location>
        <begin position="126"/>
        <end position="161"/>
    </location>
</feature>
<dbReference type="OrthoDB" id="338850at2759"/>
<evidence type="ECO:0000256" key="1">
    <source>
        <dbReference type="ARBA" id="ARBA00007926"/>
    </source>
</evidence>
<comment type="similarity">
    <text evidence="1">Belongs to the eukaryotic ribosomal protein eL28 family.</text>
</comment>
<evidence type="ECO:0000313" key="6">
    <source>
        <dbReference type="EMBL" id="KAK0324803.1"/>
    </source>
</evidence>
<proteinExistence type="inferred from homology"/>
<reference evidence="8 9" key="1">
    <citation type="submission" date="2017-03" db="EMBL/GenBank/DDBJ databases">
        <title>Genomes of endolithic fungi from Antarctica.</title>
        <authorList>
            <person name="Coleine C."/>
            <person name="Masonjones S."/>
            <person name="Stajich J.E."/>
        </authorList>
    </citation>
    <scope>NUCLEOTIDE SEQUENCE [LARGE SCALE GENOMIC DNA]</scope>
    <source>
        <strain evidence="8 9">CCFEE 5311</strain>
    </source>
</reference>
<gene>
    <name evidence="8" type="ORF">B0A54_15528</name>
    <name evidence="6" type="ORF">LTR82_004508</name>
    <name evidence="7" type="ORF">LTR91_016256</name>
</gene>
<dbReference type="GO" id="GO:0003735">
    <property type="term" value="F:structural constituent of ribosome"/>
    <property type="evidence" value="ECO:0007669"/>
    <property type="project" value="InterPro"/>
</dbReference>
<dbReference type="EMBL" id="JASUXU010000009">
    <property type="protein sequence ID" value="KAK0324803.1"/>
    <property type="molecule type" value="Genomic_DNA"/>
</dbReference>
<organism evidence="8 9">
    <name type="scientific">Friedmanniomyces endolithicus</name>
    <dbReference type="NCBI Taxonomy" id="329885"/>
    <lineage>
        <taxon>Eukaryota</taxon>
        <taxon>Fungi</taxon>
        <taxon>Dikarya</taxon>
        <taxon>Ascomycota</taxon>
        <taxon>Pezizomycotina</taxon>
        <taxon>Dothideomycetes</taxon>
        <taxon>Dothideomycetidae</taxon>
        <taxon>Mycosphaerellales</taxon>
        <taxon>Teratosphaeriaceae</taxon>
        <taxon>Friedmanniomyces</taxon>
    </lineage>
</organism>
<evidence type="ECO:0000313" key="9">
    <source>
        <dbReference type="Proteomes" id="UP000310066"/>
    </source>
</evidence>
<comment type="caution">
    <text evidence="8">The sequence shown here is derived from an EMBL/GenBank/DDBJ whole genome shotgun (WGS) entry which is preliminary data.</text>
</comment>
<dbReference type="GO" id="GO:1990904">
    <property type="term" value="C:ribonucleoprotein complex"/>
    <property type="evidence" value="ECO:0007669"/>
    <property type="project" value="UniProtKB-KW"/>
</dbReference>
<dbReference type="Proteomes" id="UP000310066">
    <property type="component" value="Unassembled WGS sequence"/>
</dbReference>
<reference evidence="7" key="3">
    <citation type="submission" date="2023-06" db="EMBL/GenBank/DDBJ databases">
        <title>Black Yeasts Isolated from many extreme environments.</title>
        <authorList>
            <person name="Coleine C."/>
            <person name="Stajich J.E."/>
            <person name="Selbmann L."/>
        </authorList>
    </citation>
    <scope>NUCLEOTIDE SEQUENCE</scope>
    <source>
        <strain evidence="7">CCFEE 5200</strain>
    </source>
</reference>
<evidence type="ECO:0000259" key="5">
    <source>
        <dbReference type="Pfam" id="PF01778"/>
    </source>
</evidence>
<dbReference type="EMBL" id="JAUJLE010000195">
    <property type="protein sequence ID" value="KAK0969618.1"/>
    <property type="molecule type" value="Genomic_DNA"/>
</dbReference>
<feature type="compositionally biased region" description="Basic and acidic residues" evidence="4">
    <location>
        <begin position="131"/>
        <end position="140"/>
    </location>
</feature>
<feature type="domain" description="Ribosomal eL28/Mak16" evidence="5">
    <location>
        <begin position="13"/>
        <end position="131"/>
    </location>
</feature>
<name>A0A4U0U6Z3_9PEZI</name>